<dbReference type="Proteomes" id="UP000176409">
    <property type="component" value="Unassembled WGS sequence"/>
</dbReference>
<dbReference type="AlphaFoldDB" id="A0A1F6B0G4"/>
<dbReference type="EMBL" id="MFJZ01000024">
    <property type="protein sequence ID" value="OGG30410.1"/>
    <property type="molecule type" value="Genomic_DNA"/>
</dbReference>
<evidence type="ECO:0000313" key="2">
    <source>
        <dbReference type="EMBL" id="OGG30410.1"/>
    </source>
</evidence>
<reference evidence="2 3" key="1">
    <citation type="journal article" date="2016" name="Nat. Commun.">
        <title>Thousands of microbial genomes shed light on interconnected biogeochemical processes in an aquifer system.</title>
        <authorList>
            <person name="Anantharaman K."/>
            <person name="Brown C.T."/>
            <person name="Hug L.A."/>
            <person name="Sharon I."/>
            <person name="Castelle C.J."/>
            <person name="Probst A.J."/>
            <person name="Thomas B.C."/>
            <person name="Singh A."/>
            <person name="Wilkins M.J."/>
            <person name="Karaoz U."/>
            <person name="Brodie E.L."/>
            <person name="Williams K.H."/>
            <person name="Hubbard S.S."/>
            <person name="Banfield J.F."/>
        </authorList>
    </citation>
    <scope>NUCLEOTIDE SEQUENCE [LARGE SCALE GENOMIC DNA]</scope>
</reference>
<comment type="caution">
    <text evidence="2">The sequence shown here is derived from an EMBL/GenBank/DDBJ whole genome shotgun (WGS) entry which is preliminary data.</text>
</comment>
<dbReference type="Gene3D" id="3.90.550.10">
    <property type="entry name" value="Spore Coat Polysaccharide Biosynthesis Protein SpsA, Chain A"/>
    <property type="match status" value="1"/>
</dbReference>
<proteinExistence type="predicted"/>
<dbReference type="STRING" id="1798396.A2973_03765"/>
<dbReference type="InterPro" id="IPR001173">
    <property type="entry name" value="Glyco_trans_2-like"/>
</dbReference>
<dbReference type="Pfam" id="PF00535">
    <property type="entry name" value="Glycos_transf_2"/>
    <property type="match status" value="1"/>
</dbReference>
<dbReference type="PANTHER" id="PTHR48090">
    <property type="entry name" value="UNDECAPRENYL-PHOSPHATE 4-DEOXY-4-FORMAMIDO-L-ARABINOSE TRANSFERASE-RELATED"/>
    <property type="match status" value="1"/>
</dbReference>
<evidence type="ECO:0000313" key="3">
    <source>
        <dbReference type="Proteomes" id="UP000176409"/>
    </source>
</evidence>
<dbReference type="PANTHER" id="PTHR48090:SF7">
    <property type="entry name" value="RFBJ PROTEIN"/>
    <property type="match status" value="1"/>
</dbReference>
<sequence length="251" mass="27786">MLPIYNEAASIAHVIEEIRRALWGYRYRIIALDDGSTDRTPHILKDLTEKKKDVVTLRTPVNMGIGAVFSVGISYVLGVSKSGEDILIIMESDQTSTTSTIRQLSARVGSGFDVVIASRYCPGGGYGNFPLGRRLFSYSANILMRLFFPLPKVADYTIFFRGYRVGILKRAGEVYGRFGLIQSKGFVANAELLVKLALVGARIGEIPFVYDYGKKQGGSKLSIVQTVNEYIVTLLYLRQVRGKVSALARRS</sequence>
<organism evidence="2 3">
    <name type="scientific">Candidatus Gottesmanbacteria bacterium RIFCSPLOWO2_01_FULL_49_10</name>
    <dbReference type="NCBI Taxonomy" id="1798396"/>
    <lineage>
        <taxon>Bacteria</taxon>
        <taxon>Candidatus Gottesmaniibacteriota</taxon>
    </lineage>
</organism>
<accession>A0A1F6B0G4</accession>
<feature type="domain" description="Glycosyltransferase 2-like" evidence="1">
    <location>
        <begin position="2"/>
        <end position="170"/>
    </location>
</feature>
<dbReference type="InterPro" id="IPR050256">
    <property type="entry name" value="Glycosyltransferase_2"/>
</dbReference>
<protein>
    <recommendedName>
        <fullName evidence="1">Glycosyltransferase 2-like domain-containing protein</fullName>
    </recommendedName>
</protein>
<dbReference type="InterPro" id="IPR029044">
    <property type="entry name" value="Nucleotide-diphossugar_trans"/>
</dbReference>
<evidence type="ECO:0000259" key="1">
    <source>
        <dbReference type="Pfam" id="PF00535"/>
    </source>
</evidence>
<name>A0A1F6B0G4_9BACT</name>
<dbReference type="SUPFAM" id="SSF53448">
    <property type="entry name" value="Nucleotide-diphospho-sugar transferases"/>
    <property type="match status" value="1"/>
</dbReference>
<gene>
    <name evidence="2" type="ORF">A2973_03765</name>
</gene>